<organism evidence="1 2">
    <name type="scientific">Colwellia psychrerythraea (strain 34H / ATCC BAA-681)</name>
    <name type="common">Vibrio psychroerythus</name>
    <dbReference type="NCBI Taxonomy" id="167879"/>
    <lineage>
        <taxon>Bacteria</taxon>
        <taxon>Pseudomonadati</taxon>
        <taxon>Pseudomonadota</taxon>
        <taxon>Gammaproteobacteria</taxon>
        <taxon>Alteromonadales</taxon>
        <taxon>Colwelliaceae</taxon>
        <taxon>Colwellia</taxon>
    </lineage>
</organism>
<name>Q485U7_COLP3</name>
<accession>Q485U7</accession>
<reference evidence="1" key="1">
    <citation type="journal article" date="2005" name="Proc. Natl. Acad. Sci. U.S.A.">
        <title>The psychrophilic lifestyle as revealed by the genome sequence of Colwellia psychrerythraea 34H through genomic and proteomic analyses.</title>
        <authorList>
            <person name="Methe B.A."/>
            <person name="Nelson K.E."/>
            <person name="Deming J.W."/>
            <person name="Momen B."/>
            <person name="Melamud E."/>
            <person name="Zhang X."/>
            <person name="Moult J."/>
            <person name="Madupu R."/>
            <person name="Nelson W.C."/>
            <person name="Dodson R.J."/>
            <person name="Brinkac L.M."/>
            <person name="Daugherty S.C."/>
            <person name="Durkin A.S."/>
            <person name="DeBoy R.T."/>
            <person name="Kolonay J.F."/>
            <person name="Sullivan S.A."/>
            <person name="Zhou L."/>
            <person name="Davidsen T.M."/>
            <person name="Wu M."/>
            <person name="Huston A.L."/>
            <person name="Lewis M."/>
            <person name="Weaver B."/>
            <person name="Weidman J.F."/>
            <person name="Khouri H."/>
            <person name="Utterback T.R."/>
            <person name="Feldblyum T.V."/>
            <person name="Fraser C.M."/>
        </authorList>
    </citation>
    <scope>NUCLEOTIDE SEQUENCE [LARGE SCALE GENOMIC DNA]</scope>
    <source>
        <strain evidence="1">34H</strain>
    </source>
</reference>
<gene>
    <name evidence="1" type="ordered locus">CPS_1425</name>
</gene>
<evidence type="ECO:0000313" key="2">
    <source>
        <dbReference type="Proteomes" id="UP000000547"/>
    </source>
</evidence>
<evidence type="ECO:0000313" key="1">
    <source>
        <dbReference type="EMBL" id="AAZ24382.1"/>
    </source>
</evidence>
<protein>
    <submittedName>
        <fullName evidence="1">Uncharacterized protein</fullName>
    </submittedName>
</protein>
<proteinExistence type="predicted"/>
<dbReference type="HOGENOM" id="CLU_3402954_0_0_6"/>
<dbReference type="Proteomes" id="UP000000547">
    <property type="component" value="Chromosome"/>
</dbReference>
<sequence length="30" mass="3541">MAYLLVLPFNHTIAIASNNRNYGKCNYYFE</sequence>
<dbReference type="EMBL" id="CP000083">
    <property type="protein sequence ID" value="AAZ24382.1"/>
    <property type="molecule type" value="Genomic_DNA"/>
</dbReference>
<dbReference type="AlphaFoldDB" id="Q485U7"/>
<dbReference type="KEGG" id="cps:CPS_1425"/>